<evidence type="ECO:0000256" key="3">
    <source>
        <dbReference type="ARBA" id="ARBA00022989"/>
    </source>
</evidence>
<feature type="transmembrane region" description="Helical" evidence="6">
    <location>
        <begin position="14"/>
        <end position="38"/>
    </location>
</feature>
<dbReference type="Pfam" id="PF03151">
    <property type="entry name" value="TPT"/>
    <property type="match status" value="1"/>
</dbReference>
<sequence length="324" mass="36139">MKNLLCLYRFGNTAYLHISVAFIQMLKALMPVATFLVAVICGTDKARCDVFFNMLLVSVGVVISSYGEIHFNVVGTVYQTGLNTSPSTEEGLEFKSYYKLILHSSMQEAYTLLLVASMLAFVQNQLTICDLLIHWYFVKCSFVFLFVPWYLLEKPVMEVSQIQFNFWIFFSNALCALALNFSIFLVIGRTGAVTIRVAGVLKDWILIALSTVIFPESAITWLNIIGYAIALCGVVMYNYIKVRDVRASQSPAEIIPDRMTKDWKFEKRSSDLYVPDNVSNNGGGSGGGNSSLSDMNFDEEAPLISSSRVSHIGRMQLANHATGK</sequence>
<reference evidence="8 9" key="1">
    <citation type="journal article" date="2023" name="Life. Sci Alliance">
        <title>Evolutionary insights into 3D genome organization and epigenetic landscape of Vigna mungo.</title>
        <authorList>
            <person name="Junaid A."/>
            <person name="Singh B."/>
            <person name="Bhatia S."/>
        </authorList>
    </citation>
    <scope>NUCLEOTIDE SEQUENCE [LARGE SCALE GENOMIC DNA]</scope>
    <source>
        <strain evidence="8">Urdbean</strain>
    </source>
</reference>
<feature type="region of interest" description="Disordered" evidence="5">
    <location>
        <begin position="274"/>
        <end position="296"/>
    </location>
</feature>
<keyword evidence="3 6" id="KW-1133">Transmembrane helix</keyword>
<name>A0AAQ3NJN8_VIGMU</name>
<feature type="transmembrane region" description="Helical" evidence="6">
    <location>
        <begin position="133"/>
        <end position="152"/>
    </location>
</feature>
<evidence type="ECO:0000256" key="5">
    <source>
        <dbReference type="SAM" id="MobiDB-lite"/>
    </source>
</evidence>
<dbReference type="InterPro" id="IPR050186">
    <property type="entry name" value="TPT_transporter"/>
</dbReference>
<keyword evidence="4 6" id="KW-0472">Membrane</keyword>
<dbReference type="EMBL" id="CP144696">
    <property type="protein sequence ID" value="WVZ11030.1"/>
    <property type="molecule type" value="Genomic_DNA"/>
</dbReference>
<gene>
    <name evidence="8" type="ORF">V8G54_015560</name>
</gene>
<evidence type="ECO:0000256" key="1">
    <source>
        <dbReference type="ARBA" id="ARBA00004141"/>
    </source>
</evidence>
<dbReference type="GO" id="GO:0016020">
    <property type="term" value="C:membrane"/>
    <property type="evidence" value="ECO:0007669"/>
    <property type="project" value="UniProtKB-SubCell"/>
</dbReference>
<comment type="subcellular location">
    <subcellularLocation>
        <location evidence="1">Membrane</location>
        <topology evidence="1">Multi-pass membrane protein</topology>
    </subcellularLocation>
</comment>
<accession>A0AAQ3NJN8</accession>
<evidence type="ECO:0000313" key="8">
    <source>
        <dbReference type="EMBL" id="WVZ11030.1"/>
    </source>
</evidence>
<evidence type="ECO:0000313" key="9">
    <source>
        <dbReference type="Proteomes" id="UP001374535"/>
    </source>
</evidence>
<feature type="transmembrane region" description="Helical" evidence="6">
    <location>
        <begin position="100"/>
        <end position="121"/>
    </location>
</feature>
<evidence type="ECO:0000256" key="6">
    <source>
        <dbReference type="SAM" id="Phobius"/>
    </source>
</evidence>
<dbReference type="PANTHER" id="PTHR11132">
    <property type="entry name" value="SOLUTE CARRIER FAMILY 35"/>
    <property type="match status" value="1"/>
</dbReference>
<feature type="domain" description="Sugar phosphate transporter" evidence="7">
    <location>
        <begin position="12"/>
        <end position="238"/>
    </location>
</feature>
<evidence type="ECO:0000256" key="2">
    <source>
        <dbReference type="ARBA" id="ARBA00022692"/>
    </source>
</evidence>
<keyword evidence="9" id="KW-1185">Reference proteome</keyword>
<dbReference type="InterPro" id="IPR004853">
    <property type="entry name" value="Sugar_P_trans_dom"/>
</dbReference>
<organism evidence="8 9">
    <name type="scientific">Vigna mungo</name>
    <name type="common">Black gram</name>
    <name type="synonym">Phaseolus mungo</name>
    <dbReference type="NCBI Taxonomy" id="3915"/>
    <lineage>
        <taxon>Eukaryota</taxon>
        <taxon>Viridiplantae</taxon>
        <taxon>Streptophyta</taxon>
        <taxon>Embryophyta</taxon>
        <taxon>Tracheophyta</taxon>
        <taxon>Spermatophyta</taxon>
        <taxon>Magnoliopsida</taxon>
        <taxon>eudicotyledons</taxon>
        <taxon>Gunneridae</taxon>
        <taxon>Pentapetalae</taxon>
        <taxon>rosids</taxon>
        <taxon>fabids</taxon>
        <taxon>Fabales</taxon>
        <taxon>Fabaceae</taxon>
        <taxon>Papilionoideae</taxon>
        <taxon>50 kb inversion clade</taxon>
        <taxon>NPAAA clade</taxon>
        <taxon>indigoferoid/millettioid clade</taxon>
        <taxon>Phaseoleae</taxon>
        <taxon>Vigna</taxon>
    </lineage>
</organism>
<proteinExistence type="predicted"/>
<dbReference type="AlphaFoldDB" id="A0AAQ3NJN8"/>
<keyword evidence="2 6" id="KW-0812">Transmembrane</keyword>
<feature type="transmembrane region" description="Helical" evidence="6">
    <location>
        <begin position="164"/>
        <end position="186"/>
    </location>
</feature>
<feature type="transmembrane region" description="Helical" evidence="6">
    <location>
        <begin position="50"/>
        <end position="67"/>
    </location>
</feature>
<protein>
    <recommendedName>
        <fullName evidence="7">Sugar phosphate transporter domain-containing protein</fullName>
    </recommendedName>
</protein>
<evidence type="ECO:0000259" key="7">
    <source>
        <dbReference type="Pfam" id="PF03151"/>
    </source>
</evidence>
<evidence type="ECO:0000256" key="4">
    <source>
        <dbReference type="ARBA" id="ARBA00023136"/>
    </source>
</evidence>
<dbReference type="Proteomes" id="UP001374535">
    <property type="component" value="Chromosome 5"/>
</dbReference>
<feature type="transmembrane region" description="Helical" evidence="6">
    <location>
        <begin position="193"/>
        <end position="214"/>
    </location>
</feature>
<feature type="transmembrane region" description="Helical" evidence="6">
    <location>
        <begin position="220"/>
        <end position="240"/>
    </location>
</feature>